<gene>
    <name evidence="1" type="ORF">H6P81_009339</name>
</gene>
<dbReference type="EMBL" id="JAINDJ010000004">
    <property type="protein sequence ID" value="KAG9449374.1"/>
    <property type="molecule type" value="Genomic_DNA"/>
</dbReference>
<evidence type="ECO:0000313" key="2">
    <source>
        <dbReference type="Proteomes" id="UP000825729"/>
    </source>
</evidence>
<evidence type="ECO:0008006" key="3">
    <source>
        <dbReference type="Google" id="ProtNLM"/>
    </source>
</evidence>
<reference evidence="1 2" key="1">
    <citation type="submission" date="2021-07" db="EMBL/GenBank/DDBJ databases">
        <title>The Aristolochia fimbriata genome: insights into angiosperm evolution, floral development and chemical biosynthesis.</title>
        <authorList>
            <person name="Jiao Y."/>
        </authorList>
    </citation>
    <scope>NUCLEOTIDE SEQUENCE [LARGE SCALE GENOMIC DNA]</scope>
    <source>
        <strain evidence="1">IBCAS-2021</strain>
        <tissue evidence="1">Leaf</tissue>
    </source>
</reference>
<protein>
    <recommendedName>
        <fullName evidence="3">Ribosomal protein S19</fullName>
    </recommendedName>
</protein>
<comment type="caution">
    <text evidence="1">The sequence shown here is derived from an EMBL/GenBank/DDBJ whole genome shotgun (WGS) entry which is preliminary data.</text>
</comment>
<proteinExistence type="predicted"/>
<accession>A0AAV7EL49</accession>
<name>A0AAV7EL49_ARIFI</name>
<dbReference type="Proteomes" id="UP000825729">
    <property type="component" value="Unassembled WGS sequence"/>
</dbReference>
<organism evidence="1 2">
    <name type="scientific">Aristolochia fimbriata</name>
    <name type="common">White veined hardy Dutchman's pipe vine</name>
    <dbReference type="NCBI Taxonomy" id="158543"/>
    <lineage>
        <taxon>Eukaryota</taxon>
        <taxon>Viridiplantae</taxon>
        <taxon>Streptophyta</taxon>
        <taxon>Embryophyta</taxon>
        <taxon>Tracheophyta</taxon>
        <taxon>Spermatophyta</taxon>
        <taxon>Magnoliopsida</taxon>
        <taxon>Magnoliidae</taxon>
        <taxon>Piperales</taxon>
        <taxon>Aristolochiaceae</taxon>
        <taxon>Aristolochia</taxon>
    </lineage>
</organism>
<sequence length="161" mass="17831">MMWRPVIRFGHAAFCACGFGLRGGSGGESGEPQARSLICEPYTTDDKNLWIRDNNNVTLGGARRVVANSAKPMPRLSSSYIRSLFNAKVPEAIATKSGWQALGDAYHAAKSLRTAQLFLIPFLHGLHVLVHGHNPHKSPIYFKLKLVGKENRGRGKSRHRR</sequence>
<evidence type="ECO:0000313" key="1">
    <source>
        <dbReference type="EMBL" id="KAG9449374.1"/>
    </source>
</evidence>
<keyword evidence="2" id="KW-1185">Reference proteome</keyword>
<dbReference type="AlphaFoldDB" id="A0AAV7EL49"/>